<feature type="domain" description="TadE-like" evidence="2">
    <location>
        <begin position="28"/>
        <end position="69"/>
    </location>
</feature>
<name>A0A239IJP8_9BACT</name>
<feature type="transmembrane region" description="Helical" evidence="1">
    <location>
        <begin position="28"/>
        <end position="49"/>
    </location>
</feature>
<keyword evidence="4" id="KW-1185">Reference proteome</keyword>
<dbReference type="OrthoDB" id="121517at2"/>
<keyword evidence="1" id="KW-1133">Transmembrane helix</keyword>
<dbReference type="Proteomes" id="UP000198356">
    <property type="component" value="Unassembled WGS sequence"/>
</dbReference>
<gene>
    <name evidence="3" type="ORF">SAMN05421770_103153</name>
</gene>
<accession>A0A239IJP8</accession>
<dbReference type="InterPro" id="IPR012495">
    <property type="entry name" value="TadE-like_dom"/>
</dbReference>
<organism evidence="3 4">
    <name type="scientific">Granulicella rosea</name>
    <dbReference type="NCBI Taxonomy" id="474952"/>
    <lineage>
        <taxon>Bacteria</taxon>
        <taxon>Pseudomonadati</taxon>
        <taxon>Acidobacteriota</taxon>
        <taxon>Terriglobia</taxon>
        <taxon>Terriglobales</taxon>
        <taxon>Acidobacteriaceae</taxon>
        <taxon>Granulicella</taxon>
    </lineage>
</organism>
<proteinExistence type="predicted"/>
<evidence type="ECO:0000313" key="3">
    <source>
        <dbReference type="EMBL" id="SNS93986.1"/>
    </source>
</evidence>
<dbReference type="RefSeq" id="WP_089408276.1">
    <property type="nucleotide sequence ID" value="NZ_FZOU01000003.1"/>
</dbReference>
<dbReference type="AlphaFoldDB" id="A0A239IJP8"/>
<protein>
    <submittedName>
        <fullName evidence="3">Flp pilus assembly protein TadG</fullName>
    </submittedName>
</protein>
<keyword evidence="1" id="KW-0812">Transmembrane</keyword>
<sequence length="164" mass="17261">MTKKISGPIRQATYKSRRLRAYLRRDDGASLIEVAIIMPVLLLLLVGAVDFGQAYYAAIEVSSAAEAGALYGVQQPTDTAGMQAAAILDAPDVATIAAVATYGCQCSDGTGVSANCSYAPTNCSSNIVNYVQVSTTATYTSILRFPGIPIHIPLTSVVRMRSAH</sequence>
<dbReference type="Pfam" id="PF07811">
    <property type="entry name" value="TadE"/>
    <property type="match status" value="1"/>
</dbReference>
<evidence type="ECO:0000313" key="4">
    <source>
        <dbReference type="Proteomes" id="UP000198356"/>
    </source>
</evidence>
<dbReference type="EMBL" id="FZOU01000003">
    <property type="protein sequence ID" value="SNS93986.1"/>
    <property type="molecule type" value="Genomic_DNA"/>
</dbReference>
<keyword evidence="1" id="KW-0472">Membrane</keyword>
<evidence type="ECO:0000256" key="1">
    <source>
        <dbReference type="SAM" id="Phobius"/>
    </source>
</evidence>
<reference evidence="3 4" key="1">
    <citation type="submission" date="2017-06" db="EMBL/GenBank/DDBJ databases">
        <authorList>
            <person name="Kim H.J."/>
            <person name="Triplett B.A."/>
        </authorList>
    </citation>
    <scope>NUCLEOTIDE SEQUENCE [LARGE SCALE GENOMIC DNA]</scope>
    <source>
        <strain evidence="3 4">DSM 18704</strain>
    </source>
</reference>
<evidence type="ECO:0000259" key="2">
    <source>
        <dbReference type="Pfam" id="PF07811"/>
    </source>
</evidence>